<dbReference type="Proteomes" id="UP000242875">
    <property type="component" value="Unassembled WGS sequence"/>
</dbReference>
<comment type="caution">
    <text evidence="2">The sequence shown here is derived from an EMBL/GenBank/DDBJ whole genome shotgun (WGS) entry which is preliminary data.</text>
</comment>
<evidence type="ECO:0000313" key="2">
    <source>
        <dbReference type="EMBL" id="OZJ06721.1"/>
    </source>
</evidence>
<dbReference type="AlphaFoldDB" id="A0A261Y809"/>
<keyword evidence="1" id="KW-0732">Signal</keyword>
<proteinExistence type="predicted"/>
<name>A0A261Y809_9FUNG</name>
<sequence length="132" mass="14845">MRFTLLTLLALLVACICALSVDSASKEKRCTEKRALDHSAQEAIQCSAHKKQPKNGILDGQAFGNWVYENTVTPHYKNLRYVKIAPGDYTMVNGGVYFALSSDVVLDFGVTITMQDHQAEWFWCNTNIRTLQ</sequence>
<reference evidence="2 3" key="1">
    <citation type="journal article" date="2017" name="Mycologia">
        <title>Bifiguratus adelaidae, gen. et sp. nov., a new member of Mucoromycotina in endophytic and soil-dwelling habitats.</title>
        <authorList>
            <person name="Torres-Cruz T.J."/>
            <person name="Billingsley Tobias T.L."/>
            <person name="Almatruk M."/>
            <person name="Hesse C."/>
            <person name="Kuske C.R."/>
            <person name="Desiro A."/>
            <person name="Benucci G.M."/>
            <person name="Bonito G."/>
            <person name="Stajich J.E."/>
            <person name="Dunlap C."/>
            <person name="Arnold A.E."/>
            <person name="Porras-Alfaro A."/>
        </authorList>
    </citation>
    <scope>NUCLEOTIDE SEQUENCE [LARGE SCALE GENOMIC DNA]</scope>
    <source>
        <strain evidence="2 3">AZ0501</strain>
    </source>
</reference>
<feature type="chain" id="PRO_5012514908" evidence="1">
    <location>
        <begin position="19"/>
        <end position="132"/>
    </location>
</feature>
<accession>A0A261Y809</accession>
<feature type="signal peptide" evidence="1">
    <location>
        <begin position="1"/>
        <end position="18"/>
    </location>
</feature>
<gene>
    <name evidence="2" type="ORF">BZG36_00362</name>
</gene>
<keyword evidence="3" id="KW-1185">Reference proteome</keyword>
<protein>
    <submittedName>
        <fullName evidence="2">Uncharacterized protein</fullName>
    </submittedName>
</protein>
<dbReference type="PROSITE" id="PS51257">
    <property type="entry name" value="PROKAR_LIPOPROTEIN"/>
    <property type="match status" value="1"/>
</dbReference>
<dbReference type="EMBL" id="MVBO01000002">
    <property type="protein sequence ID" value="OZJ06721.1"/>
    <property type="molecule type" value="Genomic_DNA"/>
</dbReference>
<evidence type="ECO:0000256" key="1">
    <source>
        <dbReference type="SAM" id="SignalP"/>
    </source>
</evidence>
<organism evidence="2 3">
    <name type="scientific">Bifiguratus adelaidae</name>
    <dbReference type="NCBI Taxonomy" id="1938954"/>
    <lineage>
        <taxon>Eukaryota</taxon>
        <taxon>Fungi</taxon>
        <taxon>Fungi incertae sedis</taxon>
        <taxon>Mucoromycota</taxon>
        <taxon>Mucoromycotina</taxon>
        <taxon>Endogonomycetes</taxon>
        <taxon>Endogonales</taxon>
        <taxon>Endogonales incertae sedis</taxon>
        <taxon>Bifiguratus</taxon>
    </lineage>
</organism>
<evidence type="ECO:0000313" key="3">
    <source>
        <dbReference type="Proteomes" id="UP000242875"/>
    </source>
</evidence>